<evidence type="ECO:0000256" key="9">
    <source>
        <dbReference type="HAMAP-Rule" id="MF_01129"/>
    </source>
</evidence>
<evidence type="ECO:0000313" key="11">
    <source>
        <dbReference type="Proteomes" id="UP000177369"/>
    </source>
</evidence>
<keyword evidence="8 9" id="KW-0472">Membrane</keyword>
<protein>
    <recommendedName>
        <fullName evidence="9">K(+)-insensitive pyrophosphate-energized proton pump</fullName>
        <ecNumber evidence="9">7.1.3.1</ecNumber>
    </recommendedName>
    <alternativeName>
        <fullName evidence="9">Membrane-bound proton-translocating pyrophosphatase</fullName>
    </alternativeName>
    <alternativeName>
        <fullName evidence="9">Pyrophosphate-energized inorganic pyrophosphatase</fullName>
        <shortName evidence="9">H(+)-PPase</shortName>
    </alternativeName>
</protein>
<feature type="transmembrane region" description="Helical" evidence="9">
    <location>
        <begin position="62"/>
        <end position="80"/>
    </location>
</feature>
<dbReference type="Proteomes" id="UP000177369">
    <property type="component" value="Unassembled WGS sequence"/>
</dbReference>
<dbReference type="InterPro" id="IPR004131">
    <property type="entry name" value="PPase-energised_H-pump"/>
</dbReference>
<dbReference type="STRING" id="1797714.A3D04_02180"/>
<sequence length="671" mass="69012">MNFVNIDPSFGLPFALLASVAAILYGVITSFRIVSLDAGTAKMRSIADAIAEGASAYLQRQYSVIAVVAIIIFATIAVFLSLQTAIGFLIGSTASAASGFIGMHISVRANVRTTQAATKSLARSLSVAFAGGSVTGLLVVGLALLAVAGYFGATGDLQGLIGLGFGASLISIFARLGGGIFTKGADIGADLVGKTEAGFPEDDPRNPAVIADNVGDNVGDCAGMAADLFETYAVTAIAAMLLGNLIFPDFMGAILYPIVLGATAIIATIIATFFVKLPRNKSIMGALYTGLFVAAALSALGFYPVTTIMMNANGILDPIKLYLASLVGIIVTIFIVFITEYYTATKFKPVRQIAEASQTGHATNIIAGLAVSMRSTFWPIIVISTGILAAFSLAGLYGIAVAATSLLSLTGIVVAIDAYGPITDNAGGIAEMANLSQEVRNRTDSLDAVGNTTKAVTKGYAITSAALAALVLFAAYSQELAALGASVEFTLSDPKVLIGLFIGASLPYLFASFAMEAVQIAGGEVVKEVRRQFKQIPGILTGKSKPQYDKAVDIVTTKAIKLMVAPALIPVVAPIIVGLLLGTKALGGLLIGSIVSGIFVAISMTTGGAAWDNAKKYIESGEYGGKGSEAHKASITGDTVGDPYKDTAGPAINPMIKIINIVALLLIPFLV</sequence>
<feature type="transmembrane region" description="Helical" evidence="9">
    <location>
        <begin position="157"/>
        <end position="176"/>
    </location>
</feature>
<organism evidence="10 11">
    <name type="scientific">Candidatus Curtissbacteria bacterium RIFCSPHIGHO2_02_FULL_40_16b</name>
    <dbReference type="NCBI Taxonomy" id="1797714"/>
    <lineage>
        <taxon>Bacteria</taxon>
        <taxon>Candidatus Curtissiibacteriota</taxon>
    </lineage>
</organism>
<comment type="function">
    <text evidence="9">Proton pump that utilizes the energy of pyrophosphate hydrolysis as the driving force for proton movement across the membrane. Generates a proton motive force.</text>
</comment>
<dbReference type="GO" id="GO:0005886">
    <property type="term" value="C:plasma membrane"/>
    <property type="evidence" value="ECO:0007669"/>
    <property type="project" value="UniProtKB-SubCell"/>
</dbReference>
<feature type="transmembrane region" description="Helical" evidence="9">
    <location>
        <begin position="12"/>
        <end position="34"/>
    </location>
</feature>
<feature type="transmembrane region" description="Helical" evidence="9">
    <location>
        <begin position="589"/>
        <end position="611"/>
    </location>
</feature>
<evidence type="ECO:0000256" key="3">
    <source>
        <dbReference type="ARBA" id="ARBA00022692"/>
    </source>
</evidence>
<dbReference type="HAMAP" id="MF_01129">
    <property type="entry name" value="PPase_energized_pump"/>
    <property type="match status" value="1"/>
</dbReference>
<accession>A0A1F5G747</accession>
<keyword evidence="9" id="KW-0375">Hydrogen ion transport</keyword>
<dbReference type="GO" id="GO:0000287">
    <property type="term" value="F:magnesium ion binding"/>
    <property type="evidence" value="ECO:0007669"/>
    <property type="project" value="UniProtKB-UniRule"/>
</dbReference>
<evidence type="ECO:0000256" key="8">
    <source>
        <dbReference type="ARBA" id="ARBA00023136"/>
    </source>
</evidence>
<keyword evidence="7 9" id="KW-0406">Ion transport</keyword>
<comment type="subcellular location">
    <subcellularLocation>
        <location evidence="9">Cell membrane</location>
        <topology evidence="9">Multi-pass membrane protein</topology>
    </subcellularLocation>
    <subcellularLocation>
        <location evidence="1">Endomembrane system</location>
        <topology evidence="1">Multi-pass membrane protein</topology>
    </subcellularLocation>
</comment>
<dbReference type="GO" id="GO:0009678">
    <property type="term" value="F:diphosphate hydrolysis-driven proton transmembrane transporter activity"/>
    <property type="evidence" value="ECO:0007669"/>
    <property type="project" value="UniProtKB-UniRule"/>
</dbReference>
<feature type="transmembrane region" description="Helical" evidence="9">
    <location>
        <begin position="562"/>
        <end position="582"/>
    </location>
</feature>
<dbReference type="EC" id="7.1.3.1" evidence="9"/>
<dbReference type="EMBL" id="MFBD01000045">
    <property type="protein sequence ID" value="OGD87654.1"/>
    <property type="molecule type" value="Genomic_DNA"/>
</dbReference>
<comment type="subunit">
    <text evidence="9">Homodimer.</text>
</comment>
<dbReference type="GO" id="GO:0004427">
    <property type="term" value="F:inorganic diphosphate phosphatase activity"/>
    <property type="evidence" value="ECO:0007669"/>
    <property type="project" value="UniProtKB-UniRule"/>
</dbReference>
<evidence type="ECO:0000313" key="10">
    <source>
        <dbReference type="EMBL" id="OGD87654.1"/>
    </source>
</evidence>
<dbReference type="NCBIfam" id="TIGR01104">
    <property type="entry name" value="V_PPase"/>
    <property type="match status" value="1"/>
</dbReference>
<feature type="transmembrane region" description="Helical" evidence="9">
    <location>
        <begin position="651"/>
        <end position="670"/>
    </location>
</feature>
<comment type="caution">
    <text evidence="10">The sequence shown here is derived from an EMBL/GenBank/DDBJ whole genome shotgun (WGS) entry which is preliminary data.</text>
</comment>
<keyword evidence="4 9" id="KW-0460">Magnesium</keyword>
<evidence type="ECO:0000256" key="4">
    <source>
        <dbReference type="ARBA" id="ARBA00022842"/>
    </source>
</evidence>
<evidence type="ECO:0000256" key="6">
    <source>
        <dbReference type="ARBA" id="ARBA00022989"/>
    </source>
</evidence>
<dbReference type="NCBIfam" id="NF001960">
    <property type="entry name" value="PRK00733.3-5"/>
    <property type="match status" value="1"/>
</dbReference>
<feature type="transmembrane region" description="Helical" evidence="9">
    <location>
        <begin position="287"/>
        <end position="309"/>
    </location>
</feature>
<proteinExistence type="inferred from homology"/>
<keyword evidence="9" id="KW-1003">Cell membrane</keyword>
<gene>
    <name evidence="9 10" type="primary">hppA</name>
    <name evidence="10" type="ORF">A3D04_02180</name>
</gene>
<reference evidence="10 11" key="1">
    <citation type="journal article" date="2016" name="Nat. Commun.">
        <title>Thousands of microbial genomes shed light on interconnected biogeochemical processes in an aquifer system.</title>
        <authorList>
            <person name="Anantharaman K."/>
            <person name="Brown C.T."/>
            <person name="Hug L.A."/>
            <person name="Sharon I."/>
            <person name="Castelle C.J."/>
            <person name="Probst A.J."/>
            <person name="Thomas B.C."/>
            <person name="Singh A."/>
            <person name="Wilkins M.J."/>
            <person name="Karaoz U."/>
            <person name="Brodie E.L."/>
            <person name="Williams K.H."/>
            <person name="Hubbard S.S."/>
            <person name="Banfield J.F."/>
        </authorList>
    </citation>
    <scope>NUCLEOTIDE SEQUENCE [LARGE SCALE GENOMIC DNA]</scope>
</reference>
<feature type="transmembrane region" description="Helical" evidence="9">
    <location>
        <begin position="377"/>
        <end position="400"/>
    </location>
</feature>
<evidence type="ECO:0000256" key="2">
    <source>
        <dbReference type="ARBA" id="ARBA00022448"/>
    </source>
</evidence>
<keyword evidence="2 9" id="KW-0813">Transport</keyword>
<comment type="catalytic activity">
    <reaction evidence="9">
        <text>diphosphate + H2O + H(+)(in) = 2 phosphate + 2 H(+)(out)</text>
        <dbReference type="Rhea" id="RHEA:13973"/>
        <dbReference type="ChEBI" id="CHEBI:15377"/>
        <dbReference type="ChEBI" id="CHEBI:15378"/>
        <dbReference type="ChEBI" id="CHEBI:33019"/>
        <dbReference type="ChEBI" id="CHEBI:43474"/>
        <dbReference type="EC" id="7.1.3.1"/>
    </reaction>
</comment>
<name>A0A1F5G747_9BACT</name>
<keyword evidence="5 9" id="KW-1278">Translocase</keyword>
<dbReference type="Pfam" id="PF03030">
    <property type="entry name" value="H_PPase"/>
    <property type="match status" value="1"/>
</dbReference>
<keyword evidence="3 9" id="KW-0812">Transmembrane</keyword>
<comment type="cofactor">
    <cofactor evidence="9">
        <name>Mg(2+)</name>
        <dbReference type="ChEBI" id="CHEBI:18420"/>
    </cofactor>
</comment>
<dbReference type="GO" id="GO:0012505">
    <property type="term" value="C:endomembrane system"/>
    <property type="evidence" value="ECO:0007669"/>
    <property type="project" value="UniProtKB-SubCell"/>
</dbReference>
<evidence type="ECO:0000256" key="5">
    <source>
        <dbReference type="ARBA" id="ARBA00022967"/>
    </source>
</evidence>
<dbReference type="NCBIfam" id="NF001953">
    <property type="entry name" value="PRK00733.2-1"/>
    <property type="match status" value="1"/>
</dbReference>
<feature type="transmembrane region" description="Helical" evidence="9">
    <location>
        <begin position="496"/>
        <end position="515"/>
    </location>
</feature>
<comment type="caution">
    <text evidence="9">Lacks conserved residue(s) required for the propagation of feature annotation.</text>
</comment>
<feature type="transmembrane region" description="Helical" evidence="9">
    <location>
        <begin position="127"/>
        <end position="151"/>
    </location>
</feature>
<feature type="transmembrane region" description="Helical" evidence="9">
    <location>
        <begin position="229"/>
        <end position="247"/>
    </location>
</feature>
<dbReference type="NCBIfam" id="NF001951">
    <property type="entry name" value="PRK00733.1-2"/>
    <property type="match status" value="1"/>
</dbReference>
<feature type="transmembrane region" description="Helical" evidence="9">
    <location>
        <begin position="253"/>
        <end position="275"/>
    </location>
</feature>
<comment type="similarity">
    <text evidence="9">Belongs to the H(+)-translocating pyrophosphatase (TC 3.A.10) family. K(+)-insensitive subfamily.</text>
</comment>
<dbReference type="AlphaFoldDB" id="A0A1F5G747"/>
<dbReference type="PANTHER" id="PTHR31998">
    <property type="entry name" value="K(+)-INSENSITIVE PYROPHOSPHATE-ENERGIZED PROTON PUMP"/>
    <property type="match status" value="1"/>
</dbReference>
<evidence type="ECO:0000256" key="7">
    <source>
        <dbReference type="ARBA" id="ARBA00023065"/>
    </source>
</evidence>
<keyword evidence="6 9" id="KW-1133">Transmembrane helix</keyword>
<dbReference type="PIRSF" id="PIRSF001265">
    <property type="entry name" value="H+-PPase"/>
    <property type="match status" value="1"/>
</dbReference>
<evidence type="ECO:0000256" key="1">
    <source>
        <dbReference type="ARBA" id="ARBA00004127"/>
    </source>
</evidence>
<feature type="transmembrane region" description="Helical" evidence="9">
    <location>
        <begin position="321"/>
        <end position="342"/>
    </location>
</feature>
<feature type="transmembrane region" description="Helical" evidence="9">
    <location>
        <begin position="86"/>
        <end position="107"/>
    </location>
</feature>
<feature type="transmembrane region" description="Helical" evidence="9">
    <location>
        <begin position="459"/>
        <end position="476"/>
    </location>
</feature>
<feature type="site" description="Determinant of potassium independence" evidence="9">
    <location>
        <position position="454"/>
    </location>
</feature>